<dbReference type="OrthoDB" id="46529at2759"/>
<dbReference type="InterPro" id="IPR039298">
    <property type="entry name" value="ACOT13"/>
</dbReference>
<reference evidence="5" key="1">
    <citation type="submission" date="2025-08" db="UniProtKB">
        <authorList>
            <consortium name="RefSeq"/>
        </authorList>
    </citation>
    <scope>IDENTIFICATION</scope>
    <source>
        <tissue evidence="5">Silk gland</tissue>
    </source>
</reference>
<evidence type="ECO:0000256" key="1">
    <source>
        <dbReference type="ARBA" id="ARBA00008324"/>
    </source>
</evidence>
<dbReference type="PANTHER" id="PTHR21660">
    <property type="entry name" value="THIOESTERASE SUPERFAMILY MEMBER-RELATED"/>
    <property type="match status" value="1"/>
</dbReference>
<gene>
    <name evidence="5" type="primary">LOC114240975</name>
</gene>
<dbReference type="Proteomes" id="UP000504629">
    <property type="component" value="Unplaced"/>
</dbReference>
<dbReference type="KEGG" id="bman:114240975"/>
<name>A0A6J2JDS7_BOMMA</name>
<protein>
    <submittedName>
        <fullName evidence="5">Acyl-coenzyme A thioesterase 13-like</fullName>
    </submittedName>
</protein>
<dbReference type="InterPro" id="IPR029069">
    <property type="entry name" value="HotDog_dom_sf"/>
</dbReference>
<dbReference type="Gene3D" id="3.10.129.10">
    <property type="entry name" value="Hotdog Thioesterase"/>
    <property type="match status" value="1"/>
</dbReference>
<dbReference type="RefSeq" id="XP_028027478.1">
    <property type="nucleotide sequence ID" value="XM_028171677.1"/>
</dbReference>
<feature type="domain" description="Thioesterase" evidence="3">
    <location>
        <begin position="61"/>
        <end position="132"/>
    </location>
</feature>
<proteinExistence type="inferred from homology"/>
<evidence type="ECO:0000256" key="2">
    <source>
        <dbReference type="ARBA" id="ARBA00022801"/>
    </source>
</evidence>
<evidence type="ECO:0000259" key="3">
    <source>
        <dbReference type="Pfam" id="PF03061"/>
    </source>
</evidence>
<dbReference type="Pfam" id="PF03061">
    <property type="entry name" value="4HBT"/>
    <property type="match status" value="1"/>
</dbReference>
<keyword evidence="2" id="KW-0378">Hydrolase</keyword>
<accession>A0A6J2JDS7</accession>
<dbReference type="GO" id="GO:0047617">
    <property type="term" value="F:fatty acyl-CoA hydrolase activity"/>
    <property type="evidence" value="ECO:0007669"/>
    <property type="project" value="InterPro"/>
</dbReference>
<dbReference type="CDD" id="cd03443">
    <property type="entry name" value="PaaI_thioesterase"/>
    <property type="match status" value="1"/>
</dbReference>
<dbReference type="PANTHER" id="PTHR21660:SF1">
    <property type="entry name" value="ACYL-COENZYME A THIOESTERASE 13"/>
    <property type="match status" value="1"/>
</dbReference>
<evidence type="ECO:0000313" key="5">
    <source>
        <dbReference type="RefSeq" id="XP_028027478.1"/>
    </source>
</evidence>
<evidence type="ECO:0000313" key="4">
    <source>
        <dbReference type="Proteomes" id="UP000504629"/>
    </source>
</evidence>
<organism evidence="4 5">
    <name type="scientific">Bombyx mandarina</name>
    <name type="common">Wild silk moth</name>
    <name type="synonym">Wild silkworm</name>
    <dbReference type="NCBI Taxonomy" id="7092"/>
    <lineage>
        <taxon>Eukaryota</taxon>
        <taxon>Metazoa</taxon>
        <taxon>Ecdysozoa</taxon>
        <taxon>Arthropoda</taxon>
        <taxon>Hexapoda</taxon>
        <taxon>Insecta</taxon>
        <taxon>Pterygota</taxon>
        <taxon>Neoptera</taxon>
        <taxon>Endopterygota</taxon>
        <taxon>Lepidoptera</taxon>
        <taxon>Glossata</taxon>
        <taxon>Ditrysia</taxon>
        <taxon>Bombycoidea</taxon>
        <taxon>Bombycidae</taxon>
        <taxon>Bombycinae</taxon>
        <taxon>Bombyx</taxon>
    </lineage>
</organism>
<comment type="similarity">
    <text evidence="1">Belongs to the thioesterase PaaI family.</text>
</comment>
<sequence>MTYSARGTRLLKALENYCNGNKAHYFDSKMIFSKLKTTHLTEGCLKGSFVVDPSMCNIGDTLHGGYMASVMDAVSLYALISRSDGRLGWTTNMNISYLKRARLEDTITVESNLLKGGASSVMEVILHDGEGAPVAKSTTSFISGSDKFQKILKDNLDFDVFEN</sequence>
<dbReference type="AlphaFoldDB" id="A0A6J2JDS7"/>
<dbReference type="InterPro" id="IPR006683">
    <property type="entry name" value="Thioestr_dom"/>
</dbReference>
<dbReference type="GeneID" id="114240975"/>
<keyword evidence="4" id="KW-1185">Reference proteome</keyword>
<dbReference type="SUPFAM" id="SSF54637">
    <property type="entry name" value="Thioesterase/thiol ester dehydrase-isomerase"/>
    <property type="match status" value="1"/>
</dbReference>